<gene>
    <name evidence="1" type="ORF">AB5J51_07515</name>
</gene>
<evidence type="ECO:0000313" key="1">
    <source>
        <dbReference type="EMBL" id="XDV62800.1"/>
    </source>
</evidence>
<accession>A0AB39Y007</accession>
<dbReference type="InterPro" id="IPR046151">
    <property type="entry name" value="DUF6153"/>
</dbReference>
<name>A0AB39Y007_9ACTN</name>
<reference evidence="1" key="1">
    <citation type="submission" date="2024-08" db="EMBL/GenBank/DDBJ databases">
        <authorList>
            <person name="Yu S.T."/>
        </authorList>
    </citation>
    <scope>NUCLEOTIDE SEQUENCE</scope>
    <source>
        <strain evidence="1">R33</strain>
    </source>
</reference>
<protein>
    <submittedName>
        <fullName evidence="1">DUF6153 family protein</fullName>
    </submittedName>
</protein>
<dbReference type="Pfam" id="PF19650">
    <property type="entry name" value="DUF6153"/>
    <property type="match status" value="1"/>
</dbReference>
<dbReference type="RefSeq" id="WP_369777222.1">
    <property type="nucleotide sequence ID" value="NZ_CP165727.1"/>
</dbReference>
<dbReference type="AlphaFoldDB" id="A0AB39Y007"/>
<sequence>MHVQVKRAKKPLGLRSYLLLVLAVLAGLVAMHGLGPGASVPAGAHAAAGSHHASAAGHGKIASDAPCHDGCVHAGDPIDDGRGGHAEHADATCAATGTAGAPVLPAPAVLPGITDTEAVLAHGIVPDATACGRAPPSLSELQLLRI</sequence>
<organism evidence="1">
    <name type="scientific">Streptomyces sp. R33</name>
    <dbReference type="NCBI Taxonomy" id="3238629"/>
    <lineage>
        <taxon>Bacteria</taxon>
        <taxon>Bacillati</taxon>
        <taxon>Actinomycetota</taxon>
        <taxon>Actinomycetes</taxon>
        <taxon>Kitasatosporales</taxon>
        <taxon>Streptomycetaceae</taxon>
        <taxon>Streptomyces</taxon>
    </lineage>
</organism>
<dbReference type="EMBL" id="CP165727">
    <property type="protein sequence ID" value="XDV62800.1"/>
    <property type="molecule type" value="Genomic_DNA"/>
</dbReference>
<proteinExistence type="predicted"/>